<dbReference type="InterPro" id="IPR043129">
    <property type="entry name" value="ATPase_NBD"/>
</dbReference>
<feature type="region of interest" description="Disordered" evidence="6">
    <location>
        <begin position="845"/>
        <end position="887"/>
    </location>
</feature>
<dbReference type="PROSITE" id="PS00329">
    <property type="entry name" value="HSP70_2"/>
    <property type="match status" value="1"/>
</dbReference>
<accession>A0A1G4MJI5</accession>
<dbReference type="GO" id="GO:0034663">
    <property type="term" value="C:endoplasmic reticulum chaperone complex"/>
    <property type="evidence" value="ECO:0007669"/>
    <property type="project" value="TreeGrafter"/>
</dbReference>
<dbReference type="STRING" id="4955.A0A1G4MJI5"/>
<dbReference type="PROSITE" id="PS01036">
    <property type="entry name" value="HSP70_3"/>
    <property type="match status" value="1"/>
</dbReference>
<dbReference type="Gene3D" id="3.30.420.40">
    <property type="match status" value="2"/>
</dbReference>
<dbReference type="Gene3D" id="3.90.640.10">
    <property type="entry name" value="Actin, Chain A, domain 4"/>
    <property type="match status" value="1"/>
</dbReference>
<keyword evidence="9" id="KW-1185">Reference proteome</keyword>
<dbReference type="GO" id="GO:0005788">
    <property type="term" value="C:endoplasmic reticulum lumen"/>
    <property type="evidence" value="ECO:0007669"/>
    <property type="project" value="UniProtKB-SubCell"/>
</dbReference>
<dbReference type="GO" id="GO:0140662">
    <property type="term" value="F:ATP-dependent protein folding chaperone"/>
    <property type="evidence" value="ECO:0007669"/>
    <property type="project" value="InterPro"/>
</dbReference>
<dbReference type="PROSITE" id="PS51257">
    <property type="entry name" value="PROKAR_LIPOPROTEIN"/>
    <property type="match status" value="1"/>
</dbReference>
<organism evidence="8 9">
    <name type="scientific">Lachancea fermentati</name>
    <name type="common">Zygosaccharomyces fermentati</name>
    <dbReference type="NCBI Taxonomy" id="4955"/>
    <lineage>
        <taxon>Eukaryota</taxon>
        <taxon>Fungi</taxon>
        <taxon>Dikarya</taxon>
        <taxon>Ascomycota</taxon>
        <taxon>Saccharomycotina</taxon>
        <taxon>Saccharomycetes</taxon>
        <taxon>Saccharomycetales</taxon>
        <taxon>Saccharomycetaceae</taxon>
        <taxon>Lachancea</taxon>
    </lineage>
</organism>
<dbReference type="OMA" id="DYGQQNI"/>
<dbReference type="AlphaFoldDB" id="A0A1G4MJI5"/>
<dbReference type="InterPro" id="IPR013126">
    <property type="entry name" value="Hsp_70_fam"/>
</dbReference>
<dbReference type="Gene3D" id="1.20.1270.10">
    <property type="match status" value="1"/>
</dbReference>
<protein>
    <submittedName>
        <fullName evidence="8">LAFE_0H01706g1_1</fullName>
    </submittedName>
</protein>
<sequence>MRILGRIGCLVGLIALCSCALLGVDYGHQFSKAMVVSPQAPLELVLTPESKRKDVSGLAIKIWNDDIERVYGSSVDSVQVKSPQNAFLHMKPLLGKSLDEDLNAYHKQHPGVVIESTNRGTLSFHTINYDYSVEELVAMNLEQAIERAEGLLRDNGGYDTVDSLAITAPEYFTQEQRQALVDASELPSGVKSTLVNDGLTVAINFALNHREFPIGEPQYYVVYDMGSGSTRASLISIYQPINATEPLEIEFCGYGYDKSLGGSQLTLSVANLLQNKFLEQHPSIRTEKFESSAKSLVKLIHAAEKAKLILSANTEASINIESLYDDLDFKAVITRQEFEEYNQDIADTVILPIIDSLKNQFGKRMINLEDISSIILTGGSTRVPFVQRQLNTFVNEDKIARSVNADESSVNGVTVRGVQIFKSFKVKPLNVIDRSIFDYYIKVNETDTPISVFEKGSEYPSASSFVLPLSNISADFSIDLYENGRLFKTINVSTETIKSKYTSDKCPYGIAYNATFSLSQNRIFSLDSVDAVCLQHSEDSIGLLEKLFGGGKKVADEQAGETAETGNEKASNAPKDSLARPKKLSLNTKYVHVKPMSVKDKIQAQQHMNSLKSKDLQRLKLQEERNNLETALYKARDFLDEVEVATKGPKSDVHKLNGLVSEYLEWLDYESDDASIKDLRDKITEISQLEEKISLYILSYSEPLDETQFLAIYKNGTSLLEQIEDHRRSENLTLESLEEDFSAVDLDVKKEYYKIKAPRHLPKTASKLAGYLNSMNKTLDDISDLLESKKLGDETREDLFELKLRFDSIYGELKQSLNVLNATTTYRLNELSSLYSRRLRVLKRKEERKKAQESMTSAPSNSTSTESVRSSKTSLESSSSDIVHDEL</sequence>
<dbReference type="SUPFAM" id="SSF53067">
    <property type="entry name" value="Actin-like ATPase domain"/>
    <property type="match status" value="2"/>
</dbReference>
<dbReference type="PRINTS" id="PR00301">
    <property type="entry name" value="HEATSHOCK70"/>
</dbReference>
<feature type="chain" id="PRO_5009237428" evidence="7">
    <location>
        <begin position="20"/>
        <end position="887"/>
    </location>
</feature>
<dbReference type="PANTHER" id="PTHR45639:SF3">
    <property type="entry name" value="HYPOXIA UP-REGULATED PROTEIN 1"/>
    <property type="match status" value="1"/>
</dbReference>
<name>A0A1G4MJI5_LACFM</name>
<evidence type="ECO:0000256" key="5">
    <source>
        <dbReference type="ARBA" id="ARBA00023186"/>
    </source>
</evidence>
<dbReference type="GO" id="GO:0030968">
    <property type="term" value="P:endoplasmic reticulum unfolded protein response"/>
    <property type="evidence" value="ECO:0007669"/>
    <property type="project" value="TreeGrafter"/>
</dbReference>
<dbReference type="Pfam" id="PF00012">
    <property type="entry name" value="HSP70"/>
    <property type="match status" value="1"/>
</dbReference>
<evidence type="ECO:0000256" key="4">
    <source>
        <dbReference type="ARBA" id="ARBA00022840"/>
    </source>
</evidence>
<keyword evidence="2 7" id="KW-0732">Signal</keyword>
<evidence type="ECO:0000256" key="6">
    <source>
        <dbReference type="SAM" id="MobiDB-lite"/>
    </source>
</evidence>
<dbReference type="GO" id="GO:0005524">
    <property type="term" value="F:ATP binding"/>
    <property type="evidence" value="ECO:0007669"/>
    <property type="project" value="UniProtKB-KW"/>
</dbReference>
<evidence type="ECO:0000256" key="2">
    <source>
        <dbReference type="ARBA" id="ARBA00022729"/>
    </source>
</evidence>
<keyword evidence="4" id="KW-0067">ATP-binding</keyword>
<dbReference type="InterPro" id="IPR018181">
    <property type="entry name" value="Heat_shock_70_CS"/>
</dbReference>
<feature type="signal peptide" evidence="7">
    <location>
        <begin position="1"/>
        <end position="19"/>
    </location>
</feature>
<dbReference type="OrthoDB" id="10262720at2759"/>
<dbReference type="CDD" id="cd10230">
    <property type="entry name" value="ASKHA_NBD_HSP70_HYOU1"/>
    <property type="match status" value="1"/>
</dbReference>
<evidence type="ECO:0000256" key="3">
    <source>
        <dbReference type="ARBA" id="ARBA00022741"/>
    </source>
</evidence>
<dbReference type="SUPFAM" id="SSF100934">
    <property type="entry name" value="Heat shock protein 70kD (HSP70), C-terminal subdomain"/>
    <property type="match status" value="1"/>
</dbReference>
<dbReference type="Proteomes" id="UP000190831">
    <property type="component" value="Chromosome H"/>
</dbReference>
<feature type="region of interest" description="Disordered" evidence="6">
    <location>
        <begin position="558"/>
        <end position="578"/>
    </location>
</feature>
<keyword evidence="5" id="KW-0143">Chaperone</keyword>
<evidence type="ECO:0000256" key="1">
    <source>
        <dbReference type="ARBA" id="ARBA00004319"/>
    </source>
</evidence>
<gene>
    <name evidence="8" type="ORF">LAFE_0H01706G</name>
</gene>
<dbReference type="Gene3D" id="3.30.30.30">
    <property type="match status" value="1"/>
</dbReference>
<dbReference type="PANTHER" id="PTHR45639">
    <property type="entry name" value="HSC70CB, ISOFORM G-RELATED"/>
    <property type="match status" value="1"/>
</dbReference>
<evidence type="ECO:0000313" key="9">
    <source>
        <dbReference type="Proteomes" id="UP000190831"/>
    </source>
</evidence>
<evidence type="ECO:0000313" key="8">
    <source>
        <dbReference type="EMBL" id="SCW03909.1"/>
    </source>
</evidence>
<dbReference type="InterPro" id="IPR029048">
    <property type="entry name" value="HSP70_C_sf"/>
</dbReference>
<comment type="subcellular location">
    <subcellularLocation>
        <location evidence="1">Endoplasmic reticulum lumen</location>
    </subcellularLocation>
</comment>
<dbReference type="FunFam" id="3.90.640.10:FF:000003">
    <property type="entry name" value="Molecular chaperone DnaK"/>
    <property type="match status" value="1"/>
</dbReference>
<evidence type="ECO:0000256" key="7">
    <source>
        <dbReference type="SAM" id="SignalP"/>
    </source>
</evidence>
<proteinExistence type="predicted"/>
<feature type="compositionally biased region" description="Low complexity" evidence="6">
    <location>
        <begin position="860"/>
        <end position="880"/>
    </location>
</feature>
<keyword evidence="3" id="KW-0547">Nucleotide-binding</keyword>
<reference evidence="8 9" key="1">
    <citation type="submission" date="2016-03" db="EMBL/GenBank/DDBJ databases">
        <authorList>
            <person name="Devillers H."/>
        </authorList>
    </citation>
    <scope>NUCLEOTIDE SEQUENCE [LARGE SCALE GENOMIC DNA]</scope>
    <source>
        <strain evidence="8">CBS 6772</strain>
    </source>
</reference>
<dbReference type="EMBL" id="LT598491">
    <property type="protein sequence ID" value="SCW03909.1"/>
    <property type="molecule type" value="Genomic_DNA"/>
</dbReference>